<comment type="subcellular location">
    <subcellularLocation>
        <location evidence="1">Fimbrium</location>
    </subcellularLocation>
</comment>
<dbReference type="SUPFAM" id="SSF49401">
    <property type="entry name" value="Bacterial adhesins"/>
    <property type="match status" value="1"/>
</dbReference>
<evidence type="ECO:0000313" key="8">
    <source>
        <dbReference type="Proteomes" id="UP000323910"/>
    </source>
</evidence>
<comment type="caution">
    <text evidence="7">The sequence shown here is derived from an EMBL/GenBank/DDBJ whole genome shotgun (WGS) entry which is preliminary data.</text>
</comment>
<dbReference type="Proteomes" id="UP000323910">
    <property type="component" value="Unassembled WGS sequence"/>
</dbReference>
<proteinExistence type="inferred from homology"/>
<dbReference type="InterPro" id="IPR050263">
    <property type="entry name" value="Bact_Fimbrial_Adh_Pro"/>
</dbReference>
<feature type="chain" id="PRO_5046918359" evidence="5">
    <location>
        <begin position="26"/>
        <end position="193"/>
    </location>
</feature>
<comment type="similarity">
    <text evidence="2">Belongs to the fimbrial protein family.</text>
</comment>
<feature type="domain" description="Fimbrial-type adhesion" evidence="6">
    <location>
        <begin position="35"/>
        <end position="193"/>
    </location>
</feature>
<evidence type="ECO:0000256" key="4">
    <source>
        <dbReference type="ARBA" id="ARBA00023263"/>
    </source>
</evidence>
<dbReference type="PANTHER" id="PTHR33420">
    <property type="entry name" value="FIMBRIAL SUBUNIT ELFA-RELATED"/>
    <property type="match status" value="1"/>
</dbReference>
<dbReference type="Pfam" id="PF00419">
    <property type="entry name" value="Fimbrial"/>
    <property type="match status" value="1"/>
</dbReference>
<dbReference type="EMBL" id="VTFR01000015">
    <property type="protein sequence ID" value="TYT28890.1"/>
    <property type="molecule type" value="Genomic_DNA"/>
</dbReference>
<feature type="signal peptide" evidence="5">
    <location>
        <begin position="1"/>
        <end position="25"/>
    </location>
</feature>
<organism evidence="7 8">
    <name type="scientific">Lelliottia nimipressuralis</name>
    <dbReference type="NCBI Taxonomy" id="69220"/>
    <lineage>
        <taxon>Bacteria</taxon>
        <taxon>Pseudomonadati</taxon>
        <taxon>Pseudomonadota</taxon>
        <taxon>Gammaproteobacteria</taxon>
        <taxon>Enterobacterales</taxon>
        <taxon>Enterobacteriaceae</taxon>
        <taxon>Lelliottia</taxon>
    </lineage>
</organism>
<evidence type="ECO:0000256" key="2">
    <source>
        <dbReference type="ARBA" id="ARBA00006671"/>
    </source>
</evidence>
<evidence type="ECO:0000259" key="6">
    <source>
        <dbReference type="Pfam" id="PF00419"/>
    </source>
</evidence>
<keyword evidence="3 5" id="KW-0732">Signal</keyword>
<dbReference type="InterPro" id="IPR036937">
    <property type="entry name" value="Adhesion_dom_fimbrial_sf"/>
</dbReference>
<protein>
    <submittedName>
        <fullName evidence="7">Type 1 fimbrial protein</fullName>
    </submittedName>
</protein>
<keyword evidence="4" id="KW-0281">Fimbrium</keyword>
<evidence type="ECO:0000256" key="1">
    <source>
        <dbReference type="ARBA" id="ARBA00004561"/>
    </source>
</evidence>
<dbReference type="InterPro" id="IPR008966">
    <property type="entry name" value="Adhesion_dom_sf"/>
</dbReference>
<evidence type="ECO:0000313" key="7">
    <source>
        <dbReference type="EMBL" id="TYT28890.1"/>
    </source>
</evidence>
<reference evidence="7 8" key="1">
    <citation type="submission" date="2019-08" db="EMBL/GenBank/DDBJ databases">
        <title>The draft genome of Lelliottia nimipressuralis strain CICC 24156.</title>
        <authorList>
            <person name="Wu W."/>
            <person name="Feng Y."/>
            <person name="Zong Z."/>
        </authorList>
    </citation>
    <scope>NUCLEOTIDE SEQUENCE [LARGE SCALE GENOMIC DNA]</scope>
    <source>
        <strain evidence="7 8">CICC 24156</strain>
    </source>
</reference>
<dbReference type="Gene3D" id="2.60.40.1090">
    <property type="entry name" value="Fimbrial-type adhesion domain"/>
    <property type="match status" value="1"/>
</dbReference>
<name>A0ABY3NYF1_9ENTR</name>
<sequence length="193" mass="20292">MMFTKNKVVCAVALSLLPFMNSAMADDPAGSSIEIQFSGQVKAPTCTIDDSTTVHSVTLPEIKLDKIAALSTGDATADQQQRFQLNVDCASKATSDDITLTIEGQSNNDTPEVLTNTSTDNDSAQGVGFELFTESNASSPLLVNGGEVPAGDYMDRLNGGNGNINFIVEYAKQGETVTAGKVTSSAAFAFTYK</sequence>
<dbReference type="RefSeq" id="WP_129034993.1">
    <property type="nucleotide sequence ID" value="NZ_SDDX01000008.1"/>
</dbReference>
<gene>
    <name evidence="7" type="ORF">FZO59_21135</name>
</gene>
<dbReference type="InterPro" id="IPR000259">
    <property type="entry name" value="Adhesion_dom_fimbrial"/>
</dbReference>
<dbReference type="PANTHER" id="PTHR33420:SF3">
    <property type="entry name" value="FIMBRIAL SUBUNIT ELFA"/>
    <property type="match status" value="1"/>
</dbReference>
<accession>A0ABY3NYF1</accession>
<evidence type="ECO:0000256" key="5">
    <source>
        <dbReference type="SAM" id="SignalP"/>
    </source>
</evidence>
<evidence type="ECO:0000256" key="3">
    <source>
        <dbReference type="ARBA" id="ARBA00022729"/>
    </source>
</evidence>
<keyword evidence="8" id="KW-1185">Reference proteome</keyword>